<evidence type="ECO:0000256" key="7">
    <source>
        <dbReference type="ARBA" id="ARBA00022803"/>
    </source>
</evidence>
<proteinExistence type="inferred from homology"/>
<dbReference type="EC" id="2.4.1.255" evidence="3"/>
<evidence type="ECO:0000256" key="2">
    <source>
        <dbReference type="ARBA" id="ARBA00005386"/>
    </source>
</evidence>
<dbReference type="InterPro" id="IPR011990">
    <property type="entry name" value="TPR-like_helical_dom_sf"/>
</dbReference>
<gene>
    <name evidence="10" type="ordered locus">amb2504</name>
</gene>
<evidence type="ECO:0000256" key="5">
    <source>
        <dbReference type="ARBA" id="ARBA00022679"/>
    </source>
</evidence>
<dbReference type="EMBL" id="AP007255">
    <property type="protein sequence ID" value="BAE51308.1"/>
    <property type="molecule type" value="Genomic_DNA"/>
</dbReference>
<dbReference type="PROSITE" id="PS50005">
    <property type="entry name" value="TPR"/>
    <property type="match status" value="2"/>
</dbReference>
<dbReference type="PANTHER" id="PTHR44998:SF1">
    <property type="entry name" value="UDP-N-ACETYLGLUCOSAMINE--PEPTIDE N-ACETYLGLUCOSAMINYLTRANSFERASE 110 KDA SUBUNIT"/>
    <property type="match status" value="1"/>
</dbReference>
<dbReference type="Gene3D" id="1.25.40.10">
    <property type="entry name" value="Tetratricopeptide repeat domain"/>
    <property type="match status" value="2"/>
</dbReference>
<dbReference type="Pfam" id="PF13432">
    <property type="entry name" value="TPR_16"/>
    <property type="match status" value="3"/>
</dbReference>
<name>Q2W4B7_PARM1</name>
<dbReference type="PANTHER" id="PTHR44998">
    <property type="match status" value="1"/>
</dbReference>
<dbReference type="SMART" id="SM00028">
    <property type="entry name" value="TPR"/>
    <property type="match status" value="4"/>
</dbReference>
<evidence type="ECO:0000256" key="3">
    <source>
        <dbReference type="ARBA" id="ARBA00011970"/>
    </source>
</evidence>
<dbReference type="Gene3D" id="3.40.50.11380">
    <property type="match status" value="1"/>
</dbReference>
<comment type="similarity">
    <text evidence="2">Belongs to the glycosyltransferase 41 family. O-GlcNAc transferase subfamily.</text>
</comment>
<dbReference type="HOGENOM" id="CLU_001721_5_2_5"/>
<dbReference type="Pfam" id="PF13844">
    <property type="entry name" value="Glyco_transf_41"/>
    <property type="match status" value="2"/>
</dbReference>
<dbReference type="KEGG" id="mag:amb2504"/>
<sequence length="658" mass="70818">MNIDQDMAKAIKLAQAGKLTPAIAILDGLVRAAPSAVPVRYNLALFLLMAGRHTEALPHLDRILAAQPGHSPSLFSKAKGLMALDRAAEALPILERLAAGNDPESLLALGNALRTLSRMEEAAQAFHRLTRVAPGFVGGHINLGILLVSMADTQAALSALDDAVRLHPGVGELHALRGQALLRLGRHSEAIAALEKALAINPALVPARGHLLRAYRETADWDNEDRLFAEIRAAIQRGEIKGQLPLSTQDALFYPFTGEEMRRIAELEVAFRVPGQPRPAVHPQPKTAPPLTVGYLSPDFREHATMHLAGDIFAHHDRSRVRPVAYSVGPDDGSDWRQRMARDCEAFVDLSSLSDRAAAERIAADCAHILVDLSVFTRYARPGIAALRPAPVQAVWLGLAASSAAPWLDYAIVDPVLVPPAHGGHFSEKLIRLPNSYQANLAWSPPGVAPSRASLGLPDDRLVLCSFNGHRKLDRATFTLWLEILAELPQAVLWLLSPPDLARQRLEAAAAKAGIDSARLIWAPSLPRPDHLARLPAADLFVDALVCGAHTTAADSLRMGVPLITAAGNRLGSRVAASLLHALGLPDLAVESPSALKALAIELGRDRSRLAALRTRLMELLPRSPAFDPAGFASHLEDGYEAAWNRHAAGKRPENIDV</sequence>
<dbReference type="OrthoDB" id="146908at2"/>
<dbReference type="AlphaFoldDB" id="Q2W4B7"/>
<dbReference type="GO" id="GO:0097363">
    <property type="term" value="F:protein O-acetylglucosaminyltransferase activity"/>
    <property type="evidence" value="ECO:0007669"/>
    <property type="project" value="UniProtKB-EC"/>
</dbReference>
<dbReference type="Gene3D" id="3.40.50.2000">
    <property type="entry name" value="Glycogen Phosphorylase B"/>
    <property type="match status" value="1"/>
</dbReference>
<dbReference type="Proteomes" id="UP000007058">
    <property type="component" value="Chromosome"/>
</dbReference>
<dbReference type="SUPFAM" id="SSF48452">
    <property type="entry name" value="TPR-like"/>
    <property type="match status" value="1"/>
</dbReference>
<keyword evidence="4" id="KW-0328">Glycosyltransferase</keyword>
<feature type="repeat" description="TPR" evidence="8">
    <location>
        <begin position="171"/>
        <end position="204"/>
    </location>
</feature>
<reference evidence="10 11" key="1">
    <citation type="journal article" date="2005" name="DNA Res.">
        <title>Complete genome sequence of the facultative anaerobic magnetotactic bacterium Magnetospirillum sp. strain AMB-1.</title>
        <authorList>
            <person name="Matsunaga T."/>
            <person name="Okamura Y."/>
            <person name="Fukuda Y."/>
            <person name="Wahyudi A.T."/>
            <person name="Murase Y."/>
            <person name="Takeyama H."/>
        </authorList>
    </citation>
    <scope>NUCLEOTIDE SEQUENCE [LARGE SCALE GENOMIC DNA]</scope>
    <source>
        <strain evidence="11">ATCC 700264 / AMB-1</strain>
    </source>
</reference>
<feature type="domain" description="O-GlcNAc transferase C-terminal" evidence="9">
    <location>
        <begin position="450"/>
        <end position="634"/>
    </location>
</feature>
<keyword evidence="5 10" id="KW-0808">Transferase</keyword>
<dbReference type="InterPro" id="IPR029489">
    <property type="entry name" value="OGT/SEC/SPY_C"/>
</dbReference>
<accession>Q2W4B7</accession>
<dbReference type="SUPFAM" id="SSF53756">
    <property type="entry name" value="UDP-Glycosyltransferase/glycogen phosphorylase"/>
    <property type="match status" value="1"/>
</dbReference>
<evidence type="ECO:0000259" key="9">
    <source>
        <dbReference type="Pfam" id="PF13844"/>
    </source>
</evidence>
<evidence type="ECO:0000256" key="4">
    <source>
        <dbReference type="ARBA" id="ARBA00022676"/>
    </source>
</evidence>
<evidence type="ECO:0000313" key="10">
    <source>
        <dbReference type="EMBL" id="BAE51308.1"/>
    </source>
</evidence>
<evidence type="ECO:0000256" key="1">
    <source>
        <dbReference type="ARBA" id="ARBA00004922"/>
    </source>
</evidence>
<dbReference type="STRING" id="342108.amb2504"/>
<evidence type="ECO:0000256" key="6">
    <source>
        <dbReference type="ARBA" id="ARBA00022737"/>
    </source>
</evidence>
<keyword evidence="11" id="KW-1185">Reference proteome</keyword>
<dbReference type="InterPro" id="IPR019734">
    <property type="entry name" value="TPR_rpt"/>
</dbReference>
<feature type="repeat" description="TPR" evidence="8">
    <location>
        <begin position="103"/>
        <end position="136"/>
    </location>
</feature>
<dbReference type="RefSeq" id="WP_011384885.1">
    <property type="nucleotide sequence ID" value="NC_007626.1"/>
</dbReference>
<dbReference type="CAZy" id="GT41">
    <property type="family name" value="Glycosyltransferase Family 41"/>
</dbReference>
<evidence type="ECO:0000256" key="8">
    <source>
        <dbReference type="PROSITE-ProRule" id="PRU00339"/>
    </source>
</evidence>
<comment type="pathway">
    <text evidence="1">Protein modification; protein glycosylation.</text>
</comment>
<protein>
    <recommendedName>
        <fullName evidence="3">protein O-GlcNAc transferase</fullName>
        <ecNumber evidence="3">2.4.1.255</ecNumber>
    </recommendedName>
</protein>
<organism evidence="10 11">
    <name type="scientific">Paramagnetospirillum magneticum (strain ATCC 700264 / AMB-1)</name>
    <name type="common">Magnetospirillum magneticum</name>
    <dbReference type="NCBI Taxonomy" id="342108"/>
    <lineage>
        <taxon>Bacteria</taxon>
        <taxon>Pseudomonadati</taxon>
        <taxon>Pseudomonadota</taxon>
        <taxon>Alphaproteobacteria</taxon>
        <taxon>Rhodospirillales</taxon>
        <taxon>Magnetospirillaceae</taxon>
        <taxon>Paramagnetospirillum</taxon>
    </lineage>
</organism>
<keyword evidence="6" id="KW-0677">Repeat</keyword>
<keyword evidence="7 8" id="KW-0802">TPR repeat</keyword>
<feature type="domain" description="O-GlcNAc transferase C-terminal" evidence="9">
    <location>
        <begin position="287"/>
        <end position="437"/>
    </location>
</feature>
<evidence type="ECO:0000313" key="11">
    <source>
        <dbReference type="Proteomes" id="UP000007058"/>
    </source>
</evidence>